<accession>A0AAV5MTD3</accession>
<comment type="caution">
    <text evidence="9">The sequence shown here is derived from an EMBL/GenBank/DDBJ whole genome shotgun (WGS) entry which is preliminary data.</text>
</comment>
<dbReference type="PROSITE" id="PS50991">
    <property type="entry name" value="PYR_CT"/>
    <property type="match status" value="1"/>
</dbReference>
<dbReference type="InterPro" id="IPR013785">
    <property type="entry name" value="Aldolase_TIM"/>
</dbReference>
<keyword evidence="7" id="KW-0732">Signal</keyword>
<evidence type="ECO:0000259" key="8">
    <source>
        <dbReference type="PROSITE" id="PS50991"/>
    </source>
</evidence>
<dbReference type="GO" id="GO:0004419">
    <property type="term" value="F:hydroxymethylglutaryl-CoA lyase activity"/>
    <property type="evidence" value="ECO:0007669"/>
    <property type="project" value="UniProtKB-EC"/>
</dbReference>
<evidence type="ECO:0000256" key="6">
    <source>
        <dbReference type="ARBA" id="ARBA00049877"/>
    </source>
</evidence>
<reference evidence="9 10" key="1">
    <citation type="journal article" date="2021" name="Commun. Biol.">
        <title>The genome of Shorea leprosula (Dipterocarpaceae) highlights the ecological relevance of drought in aseasonal tropical rainforests.</title>
        <authorList>
            <person name="Ng K.K.S."/>
            <person name="Kobayashi M.J."/>
            <person name="Fawcett J.A."/>
            <person name="Hatakeyama M."/>
            <person name="Paape T."/>
            <person name="Ng C.H."/>
            <person name="Ang C.C."/>
            <person name="Tnah L.H."/>
            <person name="Lee C.T."/>
            <person name="Nishiyama T."/>
            <person name="Sese J."/>
            <person name="O'Brien M.J."/>
            <person name="Copetti D."/>
            <person name="Mohd Noor M.I."/>
            <person name="Ong R.C."/>
            <person name="Putra M."/>
            <person name="Sireger I.Z."/>
            <person name="Indrioko S."/>
            <person name="Kosugi Y."/>
            <person name="Izuno A."/>
            <person name="Isagi Y."/>
            <person name="Lee S.L."/>
            <person name="Shimizu K.K."/>
        </authorList>
    </citation>
    <scope>NUCLEOTIDE SEQUENCE [LARGE SCALE GENOMIC DNA]</scope>
    <source>
        <strain evidence="9">214</strain>
    </source>
</reference>
<dbReference type="SUPFAM" id="SSF51569">
    <property type="entry name" value="Aldolase"/>
    <property type="match status" value="1"/>
</dbReference>
<dbReference type="InterPro" id="IPR043594">
    <property type="entry name" value="HMGL"/>
</dbReference>
<dbReference type="Proteomes" id="UP001054252">
    <property type="component" value="Unassembled WGS sequence"/>
</dbReference>
<evidence type="ECO:0000313" key="10">
    <source>
        <dbReference type="Proteomes" id="UP001054252"/>
    </source>
</evidence>
<keyword evidence="5" id="KW-0456">Lyase</keyword>
<protein>
    <recommendedName>
        <fullName evidence="3">hydroxymethylglutaryl-CoA lyase</fullName>
        <ecNumber evidence="3">4.1.3.4</ecNumber>
    </recommendedName>
</protein>
<dbReference type="Gene3D" id="3.20.20.70">
    <property type="entry name" value="Aldolase class I"/>
    <property type="match status" value="1"/>
</dbReference>
<dbReference type="InterPro" id="IPR000891">
    <property type="entry name" value="PYR_CT"/>
</dbReference>
<proteinExistence type="inferred from homology"/>
<evidence type="ECO:0000313" key="9">
    <source>
        <dbReference type="EMBL" id="GKV52805.1"/>
    </source>
</evidence>
<evidence type="ECO:0000256" key="5">
    <source>
        <dbReference type="ARBA" id="ARBA00023239"/>
    </source>
</evidence>
<comment type="catalytic activity">
    <reaction evidence="6">
        <text>(3S)-3-hydroxy-3-methylglutaryl-CoA = acetoacetate + acetyl-CoA</text>
        <dbReference type="Rhea" id="RHEA:24404"/>
        <dbReference type="ChEBI" id="CHEBI:13705"/>
        <dbReference type="ChEBI" id="CHEBI:43074"/>
        <dbReference type="ChEBI" id="CHEBI:57288"/>
        <dbReference type="EC" id="4.1.3.4"/>
    </reaction>
</comment>
<evidence type="ECO:0000256" key="7">
    <source>
        <dbReference type="SAM" id="SignalP"/>
    </source>
</evidence>
<comment type="pathway">
    <text evidence="1">Metabolic intermediate metabolism; (S)-3-hydroxy-3-methylglutaryl-CoA degradation; acetoacetate from (S)-3-hydroxy-3-methylglutaryl-CoA: step 1/1.</text>
</comment>
<dbReference type="Pfam" id="PF00682">
    <property type="entry name" value="HMGL-like"/>
    <property type="match status" value="1"/>
</dbReference>
<dbReference type="GO" id="GO:0006552">
    <property type="term" value="P:L-leucine catabolic process"/>
    <property type="evidence" value="ECO:0007669"/>
    <property type="project" value="TreeGrafter"/>
</dbReference>
<evidence type="ECO:0000256" key="3">
    <source>
        <dbReference type="ARBA" id="ARBA00012910"/>
    </source>
</evidence>
<comment type="similarity">
    <text evidence="2">Belongs to the HMG-CoA lyase family.</text>
</comment>
<dbReference type="PANTHER" id="PTHR42738:SF15">
    <property type="entry name" value="HYDROXYMETHYLGLUTARYL-COA LYASE"/>
    <property type="match status" value="1"/>
</dbReference>
<dbReference type="GO" id="GO:0046951">
    <property type="term" value="P:ketone body biosynthetic process"/>
    <property type="evidence" value="ECO:0007669"/>
    <property type="project" value="TreeGrafter"/>
</dbReference>
<evidence type="ECO:0000256" key="1">
    <source>
        <dbReference type="ARBA" id="ARBA00005143"/>
    </source>
</evidence>
<evidence type="ECO:0000256" key="4">
    <source>
        <dbReference type="ARBA" id="ARBA00022723"/>
    </source>
</evidence>
<name>A0AAV5MTD3_9ROSI</name>
<dbReference type="PANTHER" id="PTHR42738">
    <property type="entry name" value="HYDROXYMETHYLGLUTARYL-COA LYASE"/>
    <property type="match status" value="1"/>
</dbReference>
<dbReference type="AlphaFoldDB" id="A0AAV5MTD3"/>
<sequence length="233" mass="25324">MTYKLLMFFNALFQGFDASIAAGAKDVRTAASASESFSMSKTKSSIEDSLTHCFDVISTARELSIPVGGYISCVMGCPVEVMVPPSKFAYVGKQLCDMGCHEISLGDTTGVVTPGTVIQMFEAVLDVVPIDKLAVHFHDTYGQALSNILACLQVSGLGGYPFNPEFHQEMWPLRMLFTCLMDFGVKTSVDLEKLMSALLEIFICEHLGRTSSSKATVVLSLQAKSFILSTSYH</sequence>
<organism evidence="9 10">
    <name type="scientific">Rubroshorea leprosula</name>
    <dbReference type="NCBI Taxonomy" id="152421"/>
    <lineage>
        <taxon>Eukaryota</taxon>
        <taxon>Viridiplantae</taxon>
        <taxon>Streptophyta</taxon>
        <taxon>Embryophyta</taxon>
        <taxon>Tracheophyta</taxon>
        <taxon>Spermatophyta</taxon>
        <taxon>Magnoliopsida</taxon>
        <taxon>eudicotyledons</taxon>
        <taxon>Gunneridae</taxon>
        <taxon>Pentapetalae</taxon>
        <taxon>rosids</taxon>
        <taxon>malvids</taxon>
        <taxon>Malvales</taxon>
        <taxon>Dipterocarpaceae</taxon>
        <taxon>Rubroshorea</taxon>
    </lineage>
</organism>
<keyword evidence="10" id="KW-1185">Reference proteome</keyword>
<gene>
    <name evidence="9" type="ORF">SLEP1_g59367</name>
</gene>
<keyword evidence="4" id="KW-0479">Metal-binding</keyword>
<dbReference type="EMBL" id="BPVZ01000873">
    <property type="protein sequence ID" value="GKV52805.1"/>
    <property type="molecule type" value="Genomic_DNA"/>
</dbReference>
<feature type="domain" description="Pyruvate carboxyltransferase" evidence="8">
    <location>
        <begin position="1"/>
        <end position="195"/>
    </location>
</feature>
<dbReference type="EC" id="4.1.3.4" evidence="3"/>
<dbReference type="GO" id="GO:0046872">
    <property type="term" value="F:metal ion binding"/>
    <property type="evidence" value="ECO:0007669"/>
    <property type="project" value="UniProtKB-KW"/>
</dbReference>
<feature type="signal peptide" evidence="7">
    <location>
        <begin position="1"/>
        <end position="18"/>
    </location>
</feature>
<feature type="chain" id="PRO_5043899073" description="hydroxymethylglutaryl-CoA lyase" evidence="7">
    <location>
        <begin position="19"/>
        <end position="233"/>
    </location>
</feature>
<evidence type="ECO:0000256" key="2">
    <source>
        <dbReference type="ARBA" id="ARBA00009405"/>
    </source>
</evidence>